<evidence type="ECO:0000313" key="10">
    <source>
        <dbReference type="EMBL" id="MCP8352461.1"/>
    </source>
</evidence>
<feature type="domain" description="ABC transmembrane type-1" evidence="9">
    <location>
        <begin position="38"/>
        <end position="319"/>
    </location>
</feature>
<keyword evidence="5 7" id="KW-1133">Transmembrane helix</keyword>
<dbReference type="InterPro" id="IPR011527">
    <property type="entry name" value="ABC1_TM_dom"/>
</dbReference>
<evidence type="ECO:0000259" key="9">
    <source>
        <dbReference type="PROSITE" id="PS50929"/>
    </source>
</evidence>
<dbReference type="SUPFAM" id="SSF52540">
    <property type="entry name" value="P-loop containing nucleoside triphosphate hydrolases"/>
    <property type="match status" value="1"/>
</dbReference>
<keyword evidence="11" id="KW-1185">Reference proteome</keyword>
<dbReference type="RefSeq" id="WP_258569566.1">
    <property type="nucleotide sequence ID" value="NZ_JAKUDN010000002.1"/>
</dbReference>
<dbReference type="PROSITE" id="PS50893">
    <property type="entry name" value="ABC_TRANSPORTER_2"/>
    <property type="match status" value="1"/>
</dbReference>
<feature type="transmembrane region" description="Helical" evidence="7">
    <location>
        <begin position="296"/>
        <end position="317"/>
    </location>
</feature>
<dbReference type="InterPro" id="IPR003593">
    <property type="entry name" value="AAA+_ATPase"/>
</dbReference>
<feature type="transmembrane region" description="Helical" evidence="7">
    <location>
        <begin position="175"/>
        <end position="193"/>
    </location>
</feature>
<keyword evidence="6 7" id="KW-0472">Membrane</keyword>
<dbReference type="CDD" id="cd18575">
    <property type="entry name" value="ABC_6TM_bac_exporter_ABCB8_10_like"/>
    <property type="match status" value="1"/>
</dbReference>
<keyword evidence="3" id="KW-0547">Nucleotide-binding</keyword>
<evidence type="ECO:0000259" key="8">
    <source>
        <dbReference type="PROSITE" id="PS50893"/>
    </source>
</evidence>
<organism evidence="10 11">
    <name type="scientific">Candidatus Synchoanobacter obligatus</name>
    <dbReference type="NCBI Taxonomy" id="2919597"/>
    <lineage>
        <taxon>Bacteria</taxon>
        <taxon>Pseudomonadati</taxon>
        <taxon>Pseudomonadota</taxon>
        <taxon>Gammaproteobacteria</taxon>
        <taxon>Candidatus Comchoanobacterales</taxon>
        <taxon>Candidatus Comchoanobacteraceae</taxon>
        <taxon>Candidatus Synchoanobacter</taxon>
    </lineage>
</organism>
<dbReference type="InterPro" id="IPR039421">
    <property type="entry name" value="Type_1_exporter"/>
</dbReference>
<sequence length="588" mass="64372">MCLNMRLLSSQSARPSRFAPYRLLKPILVQYRWQLVQALFALLAAAGFTLAFPIIIRMIGDAGSAANIILMQQGFLFLFVCAVFLGLTTACRFYMVSWLGERVVSDVRKRLFSHLLKLPNAFYDQNQTGELLSRLTTDTTLVERVVGTSVSLALRNSLLLVGSLAMLLYTSVKMTLWVLVMTPVAIIPVVMFARKYRLLSKESQEYVAKSSAYAAQVLGAMDVTKSYQYEATARKHFDVVVEDGFDISKKRIMARSYLTVFIFVLMVGAMVGVMWLGALEVLSANATLTSGQLAQFFGYAVFVATSAGSLSEVWGDLMRASGALQRIIALLAEIEQSDQGSQKSSGYNISFKDVSFAYPNRLHMKTLQGISFEVPEGTVTALVGPSGAGKSTIFKMLMRYYEHASGEIAVGGVNATKMSLKHLREKIAFVGHDCGIFPTSVRDNLSMGEVYTDEALHNACMKANIAGFIESLPDGYETLLGERGVLLSEGQRQRIALARAILRDAPIVLLDEATNALDAITEEAISHAISDAFKDKTVLVIAHRLSTVVNADQIVVIDQGAIESIGTHKSLRKGSSIYAKLAQIQLLT</sequence>
<evidence type="ECO:0000256" key="1">
    <source>
        <dbReference type="ARBA" id="ARBA00004651"/>
    </source>
</evidence>
<dbReference type="Pfam" id="PF00664">
    <property type="entry name" value="ABC_membrane"/>
    <property type="match status" value="1"/>
</dbReference>
<evidence type="ECO:0000256" key="2">
    <source>
        <dbReference type="ARBA" id="ARBA00022692"/>
    </source>
</evidence>
<protein>
    <submittedName>
        <fullName evidence="10">ATP-binding cassette domain-containing protein</fullName>
    </submittedName>
</protein>
<evidence type="ECO:0000256" key="4">
    <source>
        <dbReference type="ARBA" id="ARBA00022840"/>
    </source>
</evidence>
<dbReference type="PANTHER" id="PTHR43394">
    <property type="entry name" value="ATP-DEPENDENT PERMEASE MDL1, MITOCHONDRIAL"/>
    <property type="match status" value="1"/>
</dbReference>
<dbReference type="InterPro" id="IPR027417">
    <property type="entry name" value="P-loop_NTPase"/>
</dbReference>
<comment type="caution">
    <text evidence="10">The sequence shown here is derived from an EMBL/GenBank/DDBJ whole genome shotgun (WGS) entry which is preliminary data.</text>
</comment>
<feature type="transmembrane region" description="Helical" evidence="7">
    <location>
        <begin position="257"/>
        <end position="276"/>
    </location>
</feature>
<keyword evidence="2 7" id="KW-0812">Transmembrane</keyword>
<dbReference type="Proteomes" id="UP001320768">
    <property type="component" value="Unassembled WGS sequence"/>
</dbReference>
<dbReference type="Gene3D" id="1.20.1560.10">
    <property type="entry name" value="ABC transporter type 1, transmembrane domain"/>
    <property type="match status" value="1"/>
</dbReference>
<dbReference type="InterPro" id="IPR036640">
    <property type="entry name" value="ABC1_TM_sf"/>
</dbReference>
<dbReference type="EMBL" id="JAKUDN010000002">
    <property type="protein sequence ID" value="MCP8352461.1"/>
    <property type="molecule type" value="Genomic_DNA"/>
</dbReference>
<evidence type="ECO:0000256" key="3">
    <source>
        <dbReference type="ARBA" id="ARBA00022741"/>
    </source>
</evidence>
<keyword evidence="4 10" id="KW-0067">ATP-binding</keyword>
<feature type="transmembrane region" description="Helical" evidence="7">
    <location>
        <begin position="75"/>
        <end position="100"/>
    </location>
</feature>
<evidence type="ECO:0000256" key="5">
    <source>
        <dbReference type="ARBA" id="ARBA00022989"/>
    </source>
</evidence>
<dbReference type="PROSITE" id="PS50929">
    <property type="entry name" value="ABC_TM1F"/>
    <property type="match status" value="1"/>
</dbReference>
<dbReference type="PANTHER" id="PTHR43394:SF1">
    <property type="entry name" value="ATP-BINDING CASSETTE SUB-FAMILY B MEMBER 10, MITOCHONDRIAL"/>
    <property type="match status" value="1"/>
</dbReference>
<evidence type="ECO:0000256" key="7">
    <source>
        <dbReference type="SAM" id="Phobius"/>
    </source>
</evidence>
<dbReference type="GO" id="GO:0005524">
    <property type="term" value="F:ATP binding"/>
    <property type="evidence" value="ECO:0007669"/>
    <property type="project" value="UniProtKB-KW"/>
</dbReference>
<dbReference type="InterPro" id="IPR003439">
    <property type="entry name" value="ABC_transporter-like_ATP-bd"/>
</dbReference>
<proteinExistence type="predicted"/>
<dbReference type="Pfam" id="PF00005">
    <property type="entry name" value="ABC_tran"/>
    <property type="match status" value="1"/>
</dbReference>
<gene>
    <name evidence="10" type="ORF">MKS91_04065</name>
</gene>
<evidence type="ECO:0000256" key="6">
    <source>
        <dbReference type="ARBA" id="ARBA00023136"/>
    </source>
</evidence>
<name>A0ABT1L696_9GAMM</name>
<evidence type="ECO:0000313" key="11">
    <source>
        <dbReference type="Proteomes" id="UP001320768"/>
    </source>
</evidence>
<dbReference type="SMART" id="SM00382">
    <property type="entry name" value="AAA"/>
    <property type="match status" value="1"/>
</dbReference>
<reference evidence="10 11" key="1">
    <citation type="journal article" date="2022" name="Nat. Microbiol.">
        <title>The microbiome of a bacterivorous marine choanoflagellate contains a resource-demanding obligate bacterial associate.</title>
        <authorList>
            <person name="Needham D.M."/>
            <person name="Poirier C."/>
            <person name="Bachy C."/>
            <person name="George E.E."/>
            <person name="Wilken S."/>
            <person name="Yung C.C.M."/>
            <person name="Limardo A.J."/>
            <person name="Morando M."/>
            <person name="Sudek L."/>
            <person name="Malmstrom R.R."/>
            <person name="Keeling P.J."/>
            <person name="Santoro A.E."/>
            <person name="Worden A.Z."/>
        </authorList>
    </citation>
    <scope>NUCLEOTIDE SEQUENCE [LARGE SCALE GENOMIC DNA]</scope>
    <source>
        <strain evidence="10 11">Comchoano-2</strain>
    </source>
</reference>
<accession>A0ABT1L696</accession>
<feature type="domain" description="ABC transporter" evidence="8">
    <location>
        <begin position="349"/>
        <end position="584"/>
    </location>
</feature>
<dbReference type="Gene3D" id="3.40.50.300">
    <property type="entry name" value="P-loop containing nucleotide triphosphate hydrolases"/>
    <property type="match status" value="1"/>
</dbReference>
<comment type="subcellular location">
    <subcellularLocation>
        <location evidence="1">Cell membrane</location>
        <topology evidence="1">Multi-pass membrane protein</topology>
    </subcellularLocation>
</comment>
<dbReference type="SUPFAM" id="SSF90123">
    <property type="entry name" value="ABC transporter transmembrane region"/>
    <property type="match status" value="1"/>
</dbReference>